<protein>
    <submittedName>
        <fullName evidence="1">Uncharacterized protein</fullName>
    </submittedName>
</protein>
<keyword evidence="2" id="KW-1185">Reference proteome</keyword>
<evidence type="ECO:0000313" key="1">
    <source>
        <dbReference type="EMBL" id="KOC69480.1"/>
    </source>
</evidence>
<accession>A0A0L7RF56</accession>
<proteinExistence type="predicted"/>
<sequence length="50" mass="5932">MVGKLEQQPRERRDRDSYPTTHTILVICIDLRACSKRFSVKRINDTYLHA</sequence>
<name>A0A0L7RF56_9HYME</name>
<organism evidence="1 2">
    <name type="scientific">Habropoda laboriosa</name>
    <dbReference type="NCBI Taxonomy" id="597456"/>
    <lineage>
        <taxon>Eukaryota</taxon>
        <taxon>Metazoa</taxon>
        <taxon>Ecdysozoa</taxon>
        <taxon>Arthropoda</taxon>
        <taxon>Hexapoda</taxon>
        <taxon>Insecta</taxon>
        <taxon>Pterygota</taxon>
        <taxon>Neoptera</taxon>
        <taxon>Endopterygota</taxon>
        <taxon>Hymenoptera</taxon>
        <taxon>Apocrita</taxon>
        <taxon>Aculeata</taxon>
        <taxon>Apoidea</taxon>
        <taxon>Anthophila</taxon>
        <taxon>Apidae</taxon>
        <taxon>Habropoda</taxon>
    </lineage>
</organism>
<reference evidence="1 2" key="1">
    <citation type="submission" date="2015-07" db="EMBL/GenBank/DDBJ databases">
        <title>The genome of Habropoda laboriosa.</title>
        <authorList>
            <person name="Pan H."/>
            <person name="Kapheim K."/>
        </authorList>
    </citation>
    <scope>NUCLEOTIDE SEQUENCE [LARGE SCALE GENOMIC DNA]</scope>
    <source>
        <strain evidence="1">0110345459</strain>
    </source>
</reference>
<dbReference type="AlphaFoldDB" id="A0A0L7RF56"/>
<evidence type="ECO:0000313" key="2">
    <source>
        <dbReference type="Proteomes" id="UP000053825"/>
    </source>
</evidence>
<dbReference type="EMBL" id="KQ414608">
    <property type="protein sequence ID" value="KOC69480.1"/>
    <property type="molecule type" value="Genomic_DNA"/>
</dbReference>
<gene>
    <name evidence="1" type="ORF">WH47_09438</name>
</gene>
<dbReference type="Proteomes" id="UP000053825">
    <property type="component" value="Unassembled WGS sequence"/>
</dbReference>